<evidence type="ECO:0000256" key="5">
    <source>
        <dbReference type="PROSITE-ProRule" id="PRU10141"/>
    </source>
</evidence>
<dbReference type="GO" id="GO:0004674">
    <property type="term" value="F:protein serine/threonine kinase activity"/>
    <property type="evidence" value="ECO:0007669"/>
    <property type="project" value="TreeGrafter"/>
</dbReference>
<evidence type="ECO:0000313" key="8">
    <source>
        <dbReference type="Proteomes" id="UP000070544"/>
    </source>
</evidence>
<accession>A0A138ZYA5</accession>
<evidence type="ECO:0000259" key="6">
    <source>
        <dbReference type="PROSITE" id="PS50011"/>
    </source>
</evidence>
<dbReference type="EMBL" id="KQ965861">
    <property type="protein sequence ID" value="KXS09477.1"/>
    <property type="molecule type" value="Genomic_DNA"/>
</dbReference>
<evidence type="ECO:0000256" key="3">
    <source>
        <dbReference type="ARBA" id="ARBA00022840"/>
    </source>
</evidence>
<evidence type="ECO:0000313" key="7">
    <source>
        <dbReference type="EMBL" id="KXS09477.1"/>
    </source>
</evidence>
<dbReference type="Gene3D" id="3.30.200.20">
    <property type="entry name" value="Phosphorylase Kinase, domain 1"/>
    <property type="match status" value="1"/>
</dbReference>
<dbReference type="PROSITE" id="PS50297">
    <property type="entry name" value="ANK_REP_REGION"/>
    <property type="match status" value="1"/>
</dbReference>
<dbReference type="GO" id="GO:0005524">
    <property type="term" value="F:ATP binding"/>
    <property type="evidence" value="ECO:0007669"/>
    <property type="project" value="UniProtKB-UniRule"/>
</dbReference>
<evidence type="ECO:0000256" key="4">
    <source>
        <dbReference type="PROSITE-ProRule" id="PRU00023"/>
    </source>
</evidence>
<dbReference type="InterPro" id="IPR011009">
    <property type="entry name" value="Kinase-like_dom_sf"/>
</dbReference>
<dbReference type="Pfam" id="PF00069">
    <property type="entry name" value="Pkinase"/>
    <property type="match status" value="1"/>
</dbReference>
<dbReference type="OrthoDB" id="203401at2759"/>
<dbReference type="SMART" id="SM00220">
    <property type="entry name" value="S_TKc"/>
    <property type="match status" value="1"/>
</dbReference>
<keyword evidence="8" id="KW-1185">Reference proteome</keyword>
<dbReference type="InterPro" id="IPR017441">
    <property type="entry name" value="Protein_kinase_ATP_BS"/>
</dbReference>
<protein>
    <submittedName>
        <fullName evidence="7">Kinase-like protein</fullName>
    </submittedName>
</protein>
<dbReference type="PROSITE" id="PS00108">
    <property type="entry name" value="PROTEIN_KINASE_ST"/>
    <property type="match status" value="1"/>
</dbReference>
<feature type="domain" description="Protein kinase" evidence="6">
    <location>
        <begin position="274"/>
        <end position="545"/>
    </location>
</feature>
<dbReference type="PANTHER" id="PTHR44329">
    <property type="entry name" value="SERINE/THREONINE-PROTEIN KINASE TNNI3K-RELATED"/>
    <property type="match status" value="1"/>
</dbReference>
<dbReference type="AlphaFoldDB" id="A0A138ZYA5"/>
<dbReference type="PROSITE" id="PS50011">
    <property type="entry name" value="PROTEIN_KINASE_DOM"/>
    <property type="match status" value="1"/>
</dbReference>
<proteinExistence type="inferred from homology"/>
<evidence type="ECO:0000256" key="1">
    <source>
        <dbReference type="ARBA" id="ARBA00005843"/>
    </source>
</evidence>
<dbReference type="SUPFAM" id="SSF56112">
    <property type="entry name" value="Protein kinase-like (PK-like)"/>
    <property type="match status" value="1"/>
</dbReference>
<keyword evidence="7" id="KW-0808">Transferase</keyword>
<dbReference type="InterPro" id="IPR051681">
    <property type="entry name" value="Ser/Thr_Kinases-Pseudokinases"/>
</dbReference>
<feature type="repeat" description="ANK" evidence="4">
    <location>
        <begin position="51"/>
        <end position="77"/>
    </location>
</feature>
<dbReference type="InterPro" id="IPR036770">
    <property type="entry name" value="Ankyrin_rpt-contain_sf"/>
</dbReference>
<dbReference type="Gene3D" id="1.10.510.10">
    <property type="entry name" value="Transferase(Phosphotransferase) domain 1"/>
    <property type="match status" value="1"/>
</dbReference>
<name>A0A138ZYA5_GONPJ</name>
<gene>
    <name evidence="7" type="ORF">M427DRAFT_38810</name>
</gene>
<organism evidence="7 8">
    <name type="scientific">Gonapodya prolifera (strain JEL478)</name>
    <name type="common">Monoblepharis prolifera</name>
    <dbReference type="NCBI Taxonomy" id="1344416"/>
    <lineage>
        <taxon>Eukaryota</taxon>
        <taxon>Fungi</taxon>
        <taxon>Fungi incertae sedis</taxon>
        <taxon>Chytridiomycota</taxon>
        <taxon>Chytridiomycota incertae sedis</taxon>
        <taxon>Monoblepharidomycetes</taxon>
        <taxon>Monoblepharidales</taxon>
        <taxon>Gonapodyaceae</taxon>
        <taxon>Gonapodya</taxon>
    </lineage>
</organism>
<keyword evidence="3 5" id="KW-0067">ATP-binding</keyword>
<keyword evidence="7" id="KW-0418">Kinase</keyword>
<dbReference type="PROSITE" id="PS00107">
    <property type="entry name" value="PROTEIN_KINASE_ATP"/>
    <property type="match status" value="1"/>
</dbReference>
<keyword evidence="2 5" id="KW-0547">Nucleotide-binding</keyword>
<dbReference type="Proteomes" id="UP000070544">
    <property type="component" value="Unassembled WGS sequence"/>
</dbReference>
<dbReference type="PANTHER" id="PTHR44329:SF298">
    <property type="entry name" value="MIXED LINEAGE KINASE DOMAIN-LIKE PROTEIN"/>
    <property type="match status" value="1"/>
</dbReference>
<dbReference type="InterPro" id="IPR002110">
    <property type="entry name" value="Ankyrin_rpt"/>
</dbReference>
<reference evidence="7 8" key="1">
    <citation type="journal article" date="2015" name="Genome Biol. Evol.">
        <title>Phylogenomic analyses indicate that early fungi evolved digesting cell walls of algal ancestors of land plants.</title>
        <authorList>
            <person name="Chang Y."/>
            <person name="Wang S."/>
            <person name="Sekimoto S."/>
            <person name="Aerts A.L."/>
            <person name="Choi C."/>
            <person name="Clum A."/>
            <person name="LaButti K.M."/>
            <person name="Lindquist E.A."/>
            <person name="Yee Ngan C."/>
            <person name="Ohm R.A."/>
            <person name="Salamov A.A."/>
            <person name="Grigoriev I.V."/>
            <person name="Spatafora J.W."/>
            <person name="Berbee M.L."/>
        </authorList>
    </citation>
    <scope>NUCLEOTIDE SEQUENCE [LARGE SCALE GENOMIC DNA]</scope>
    <source>
        <strain evidence="7 8">JEL478</strain>
    </source>
</reference>
<dbReference type="InterPro" id="IPR000719">
    <property type="entry name" value="Prot_kinase_dom"/>
</dbReference>
<dbReference type="PROSITE" id="PS50088">
    <property type="entry name" value="ANK_REPEAT"/>
    <property type="match status" value="1"/>
</dbReference>
<dbReference type="InterPro" id="IPR008271">
    <property type="entry name" value="Ser/Thr_kinase_AS"/>
</dbReference>
<feature type="binding site" evidence="5">
    <location>
        <position position="301"/>
    </location>
    <ligand>
        <name>ATP</name>
        <dbReference type="ChEBI" id="CHEBI:30616"/>
    </ligand>
</feature>
<keyword evidence="4" id="KW-0040">ANK repeat</keyword>
<dbReference type="SUPFAM" id="SSF48403">
    <property type="entry name" value="Ankyrin repeat"/>
    <property type="match status" value="1"/>
</dbReference>
<sequence length="548" mass="59837">MATRSLIIAIEGDDIASVKSLLQSGADASKRKRVTLSCRLIMGITKKETIEAESALAIAIMRGNPHIVAALLDAGADPGIPVQWRLAATCGTWEKLPPQLWDRMKWGYTCTFPTALSLAVCRGISMLDDNKNVYTAGINAAATDGTLFTNKKGADVAIQNPTSNDDRQQDVNIVPNIYIVARLLRALGPNAANEVLKSEGMILSKEMETLLKDPSAEAIDVILAEMPPSHHDEVTLVAPAHEDAGRSSMKKESSSVSAHGLQERPQWEIDASAIVIRRFLGSGGYGNVFLGQYFGDVVIKKLSRIGSGDVLKDFRNEVEIWNRLRHPRVVRFVGANFNCPEPFIVSEYMRNGNLEEFLTTLESEQSSTIRSRDVVKLDLLRDAAQGLAYLHSLKPPIIHADVKPGNILVNGDCRAGWCDFGFSKLAEQLLAEDWTHTGERPGTWNYMSPERLRGEGTTAEGDVYAFGLTIFKVWTGSVMFEPLPQNLPASEVGGIYSHIADGRARPALDNATVPAEIRSLVKECCVFDPEKRPTAEKVAAVLASISVD</sequence>
<comment type="similarity">
    <text evidence="1">Belongs to the protein kinase superfamily. TKL Ser/Thr protein kinase family.</text>
</comment>
<dbReference type="STRING" id="1344416.A0A138ZYA5"/>
<dbReference type="Gene3D" id="1.25.40.20">
    <property type="entry name" value="Ankyrin repeat-containing domain"/>
    <property type="match status" value="1"/>
</dbReference>
<evidence type="ECO:0000256" key="2">
    <source>
        <dbReference type="ARBA" id="ARBA00022741"/>
    </source>
</evidence>